<evidence type="ECO:0000313" key="7">
    <source>
        <dbReference type="Proteomes" id="UP000184204"/>
    </source>
</evidence>
<sequence>MNDGKIIIDKIIEKAEAEATAIKEKANLEVEAILKAAEEKAKRESDILKKNAETEAEKIKAKAISGAELQGKITVLQEKQGIIEDIIAEAKKRLETLPDAQYAETVGNMLAKLDKEIGKEIIVSKGDRERLASVIEEKGFVLSEQSRELDGGFIVRNGDIEYNYSFESIITVEQEEIRQIAAKILF</sequence>
<evidence type="ECO:0000313" key="5">
    <source>
        <dbReference type="EMBL" id="SHE45022.1"/>
    </source>
</evidence>
<keyword evidence="6" id="KW-1185">Reference proteome</keyword>
<dbReference type="GO" id="GO:0046961">
    <property type="term" value="F:proton-transporting ATPase activity, rotational mechanism"/>
    <property type="evidence" value="ECO:0007669"/>
    <property type="project" value="InterPro"/>
</dbReference>
<keyword evidence="2" id="KW-0813">Transport</keyword>
<dbReference type="AlphaFoldDB" id="A0A0X8VA93"/>
<evidence type="ECO:0000256" key="1">
    <source>
        <dbReference type="ARBA" id="ARBA00005901"/>
    </source>
</evidence>
<dbReference type="RefSeq" id="WP_066047917.1">
    <property type="nucleotide sequence ID" value="NZ_CP014223.1"/>
</dbReference>
<dbReference type="SUPFAM" id="SSF160527">
    <property type="entry name" value="V-type ATPase subunit E-like"/>
    <property type="match status" value="1"/>
</dbReference>
<reference evidence="4 6" key="1">
    <citation type="journal article" date="2016" name="Genome Announc.">
        <title>Complete Genome Sequence of the Amino Acid-Fermenting Clostridium propionicum X2 (DSM 1682).</title>
        <authorList>
            <person name="Poehlein A."/>
            <person name="Schlien K."/>
            <person name="Chowdhury N.P."/>
            <person name="Gottschalk G."/>
            <person name="Buckel W."/>
            <person name="Daniel R."/>
        </authorList>
    </citation>
    <scope>NUCLEOTIDE SEQUENCE [LARGE SCALE GENOMIC DNA]</scope>
    <source>
        <strain evidence="4 6">X2</strain>
    </source>
</reference>
<dbReference type="EMBL" id="FQUA01000002">
    <property type="protein sequence ID" value="SHE45022.1"/>
    <property type="molecule type" value="Genomic_DNA"/>
</dbReference>
<evidence type="ECO:0000313" key="4">
    <source>
        <dbReference type="EMBL" id="AMJ40324.1"/>
    </source>
</evidence>
<dbReference type="OrthoDB" id="1734087at2"/>
<dbReference type="Proteomes" id="UP000184204">
    <property type="component" value="Unassembled WGS sequence"/>
</dbReference>
<gene>
    <name evidence="4" type="primary">atpE</name>
    <name evidence="4" type="ORF">CPRO_07220</name>
    <name evidence="5" type="ORF">SAMN02745151_00757</name>
</gene>
<evidence type="ECO:0000256" key="3">
    <source>
        <dbReference type="ARBA" id="ARBA00023065"/>
    </source>
</evidence>
<evidence type="ECO:0000313" key="6">
    <source>
        <dbReference type="Proteomes" id="UP000068026"/>
    </source>
</evidence>
<dbReference type="KEGG" id="cpro:CPRO_07220"/>
<reference evidence="6" key="2">
    <citation type="submission" date="2016-01" db="EMBL/GenBank/DDBJ databases">
        <authorList>
            <person name="Poehlein A."/>
            <person name="Schlien K."/>
            <person name="Gottschalk G."/>
            <person name="Buckel W."/>
            <person name="Daniel R."/>
        </authorList>
    </citation>
    <scope>NUCLEOTIDE SEQUENCE [LARGE SCALE GENOMIC DNA]</scope>
    <source>
        <strain evidence="6">X2</strain>
    </source>
</reference>
<dbReference type="InterPro" id="IPR038495">
    <property type="entry name" value="ATPase_E_C"/>
</dbReference>
<dbReference type="Proteomes" id="UP000068026">
    <property type="component" value="Chromosome"/>
</dbReference>
<dbReference type="EMBL" id="CP014223">
    <property type="protein sequence ID" value="AMJ40324.1"/>
    <property type="molecule type" value="Genomic_DNA"/>
</dbReference>
<proteinExistence type="inferred from homology"/>
<protein>
    <submittedName>
        <fullName evidence="4">V-type proton ATPase subunit E</fullName>
    </submittedName>
    <submittedName>
        <fullName evidence="5">V/A-type H+-transporting ATPase subunit E</fullName>
    </submittedName>
</protein>
<accession>A0A0X8VA93</accession>
<name>A0A0X8VA93_ANAPI</name>
<dbReference type="GO" id="GO:0033178">
    <property type="term" value="C:proton-transporting two-sector ATPase complex, catalytic domain"/>
    <property type="evidence" value="ECO:0007669"/>
    <property type="project" value="InterPro"/>
</dbReference>
<evidence type="ECO:0000256" key="2">
    <source>
        <dbReference type="ARBA" id="ARBA00022448"/>
    </source>
</evidence>
<dbReference type="InterPro" id="IPR002842">
    <property type="entry name" value="ATPase_V1_Esu"/>
</dbReference>
<reference evidence="7" key="3">
    <citation type="submission" date="2016-11" db="EMBL/GenBank/DDBJ databases">
        <authorList>
            <person name="Jaros S."/>
            <person name="Januszkiewicz K."/>
            <person name="Wedrychowicz H."/>
        </authorList>
    </citation>
    <scope>NUCLEOTIDE SEQUENCE [LARGE SCALE GENOMIC DNA]</scope>
    <source>
        <strain evidence="7">DSM 1682</strain>
    </source>
</reference>
<dbReference type="Gene3D" id="3.30.2320.30">
    <property type="entry name" value="ATP synthase, E subunit, C-terminal"/>
    <property type="match status" value="1"/>
</dbReference>
<dbReference type="Pfam" id="PF01991">
    <property type="entry name" value="vATP-synt_E"/>
    <property type="match status" value="1"/>
</dbReference>
<organism evidence="5 7">
    <name type="scientific">Anaerotignum propionicum DSM 1682</name>
    <dbReference type="NCBI Taxonomy" id="991789"/>
    <lineage>
        <taxon>Bacteria</taxon>
        <taxon>Bacillati</taxon>
        <taxon>Bacillota</taxon>
        <taxon>Clostridia</taxon>
        <taxon>Lachnospirales</taxon>
        <taxon>Anaerotignaceae</taxon>
        <taxon>Anaerotignum</taxon>
    </lineage>
</organism>
<keyword evidence="3" id="KW-0406">Ion transport</keyword>
<comment type="similarity">
    <text evidence="1">Belongs to the V-ATPase E subunit family.</text>
</comment>
<reference evidence="5" key="4">
    <citation type="submission" date="2016-11" db="EMBL/GenBank/DDBJ databases">
        <authorList>
            <person name="Varghese N."/>
            <person name="Submissions S."/>
        </authorList>
    </citation>
    <scope>NUCLEOTIDE SEQUENCE</scope>
    <source>
        <strain evidence="5">DSM 1682</strain>
    </source>
</reference>